<dbReference type="NCBIfam" id="TIGR02532">
    <property type="entry name" value="IV_pilin_GFxxxE"/>
    <property type="match status" value="1"/>
</dbReference>
<evidence type="ECO:0000256" key="10">
    <source>
        <dbReference type="ARBA" id="ARBA00030775"/>
    </source>
</evidence>
<sequence length="174" mass="18176">MTHRRFTGFSLIELLVTVSVLGILVALAAPSFQSLIRANRIANLTNDLVSGLNLARSEAIKRGTRVTLCKVADPNTNTPACSTSANWQTGWQVFVDGSTAGTFDGTDTRIAVGQPSSNGSDASITPDAVFTNFISYDGRGASNSSGNMVVCLGGLSRTIRISATGRIQTTSGTC</sequence>
<dbReference type="InterPro" id="IPR022346">
    <property type="entry name" value="T2SS_GspH"/>
</dbReference>
<gene>
    <name evidence="12" type="primary">fimT</name>
    <name evidence="12" type="ORF">SKTS_12640</name>
</gene>
<reference evidence="13" key="1">
    <citation type="submission" date="2020-03" db="EMBL/GenBank/DDBJ databases">
        <title>Complete genome sequence of sulfur-oxidizing bacterium skT11.</title>
        <authorList>
            <person name="Kanda M."/>
            <person name="Kojima H."/>
            <person name="Fukui M."/>
        </authorList>
    </citation>
    <scope>NUCLEOTIDE SEQUENCE [LARGE SCALE GENOMIC DNA]</scope>
    <source>
        <strain evidence="13">skT11</strain>
    </source>
</reference>
<keyword evidence="7" id="KW-1133">Transmembrane helix</keyword>
<dbReference type="SUPFAM" id="SSF54523">
    <property type="entry name" value="Pili subunits"/>
    <property type="match status" value="1"/>
</dbReference>
<evidence type="ECO:0000256" key="3">
    <source>
        <dbReference type="ARBA" id="ARBA00022475"/>
    </source>
</evidence>
<evidence type="ECO:0000256" key="8">
    <source>
        <dbReference type="ARBA" id="ARBA00023136"/>
    </source>
</evidence>
<evidence type="ECO:0000259" key="11">
    <source>
        <dbReference type="Pfam" id="PF12019"/>
    </source>
</evidence>
<keyword evidence="13" id="KW-1185">Reference proteome</keyword>
<dbReference type="GO" id="GO:0005886">
    <property type="term" value="C:plasma membrane"/>
    <property type="evidence" value="ECO:0007669"/>
    <property type="project" value="UniProtKB-SubCell"/>
</dbReference>
<evidence type="ECO:0000256" key="2">
    <source>
        <dbReference type="ARBA" id="ARBA00021549"/>
    </source>
</evidence>
<proteinExistence type="inferred from homology"/>
<feature type="domain" description="General secretion pathway GspH" evidence="11">
    <location>
        <begin position="45"/>
        <end position="165"/>
    </location>
</feature>
<evidence type="ECO:0000256" key="5">
    <source>
        <dbReference type="ARBA" id="ARBA00022519"/>
    </source>
</evidence>
<dbReference type="GO" id="GO:0015627">
    <property type="term" value="C:type II protein secretion system complex"/>
    <property type="evidence" value="ECO:0007669"/>
    <property type="project" value="InterPro"/>
</dbReference>
<dbReference type="InterPro" id="IPR012902">
    <property type="entry name" value="N_methyl_site"/>
</dbReference>
<keyword evidence="6" id="KW-0812">Transmembrane</keyword>
<dbReference type="EMBL" id="AP022853">
    <property type="protein sequence ID" value="BCB26378.1"/>
    <property type="molecule type" value="Genomic_DNA"/>
</dbReference>
<accession>A0A6F8V9J8</accession>
<comment type="subcellular location">
    <subcellularLocation>
        <location evidence="1">Cell inner membrane</location>
        <topology evidence="1">Single-pass membrane protein</topology>
    </subcellularLocation>
</comment>
<dbReference type="Gene3D" id="3.55.40.10">
    <property type="entry name" value="minor pseudopilin epsh domain"/>
    <property type="match status" value="1"/>
</dbReference>
<evidence type="ECO:0000313" key="12">
    <source>
        <dbReference type="EMBL" id="BCB26378.1"/>
    </source>
</evidence>
<comment type="similarity">
    <text evidence="9">Belongs to the GSP H family.</text>
</comment>
<dbReference type="KEGG" id="slac:SKTS_12640"/>
<dbReference type="PROSITE" id="PS00409">
    <property type="entry name" value="PROKAR_NTER_METHYL"/>
    <property type="match status" value="1"/>
</dbReference>
<keyword evidence="5" id="KW-0997">Cell inner membrane</keyword>
<dbReference type="Pfam" id="PF12019">
    <property type="entry name" value="GspH"/>
    <property type="match status" value="1"/>
</dbReference>
<evidence type="ECO:0000256" key="9">
    <source>
        <dbReference type="ARBA" id="ARBA00025772"/>
    </source>
</evidence>
<dbReference type="AlphaFoldDB" id="A0A6F8V9J8"/>
<dbReference type="Pfam" id="PF07963">
    <property type="entry name" value="N_methyl"/>
    <property type="match status" value="1"/>
</dbReference>
<evidence type="ECO:0000256" key="1">
    <source>
        <dbReference type="ARBA" id="ARBA00004377"/>
    </source>
</evidence>
<name>A0A6F8V9J8_9PROT</name>
<dbReference type="RefSeq" id="WP_173069014.1">
    <property type="nucleotide sequence ID" value="NZ_AP022853.1"/>
</dbReference>
<organism evidence="12 13">
    <name type="scientific">Sulfurimicrobium lacus</name>
    <dbReference type="NCBI Taxonomy" id="2715678"/>
    <lineage>
        <taxon>Bacteria</taxon>
        <taxon>Pseudomonadati</taxon>
        <taxon>Pseudomonadota</taxon>
        <taxon>Betaproteobacteria</taxon>
        <taxon>Nitrosomonadales</taxon>
        <taxon>Sulfuricellaceae</taxon>
        <taxon>Sulfurimicrobium</taxon>
    </lineage>
</organism>
<keyword evidence="8" id="KW-0472">Membrane</keyword>
<dbReference type="GO" id="GO:0015628">
    <property type="term" value="P:protein secretion by the type II secretion system"/>
    <property type="evidence" value="ECO:0007669"/>
    <property type="project" value="InterPro"/>
</dbReference>
<evidence type="ECO:0000256" key="6">
    <source>
        <dbReference type="ARBA" id="ARBA00022692"/>
    </source>
</evidence>
<evidence type="ECO:0000256" key="7">
    <source>
        <dbReference type="ARBA" id="ARBA00022989"/>
    </source>
</evidence>
<evidence type="ECO:0000256" key="4">
    <source>
        <dbReference type="ARBA" id="ARBA00022481"/>
    </source>
</evidence>
<keyword evidence="3" id="KW-1003">Cell membrane</keyword>
<evidence type="ECO:0000313" key="13">
    <source>
        <dbReference type="Proteomes" id="UP000502260"/>
    </source>
</evidence>
<keyword evidence="4" id="KW-0488">Methylation</keyword>
<dbReference type="InterPro" id="IPR045584">
    <property type="entry name" value="Pilin-like"/>
</dbReference>
<dbReference type="Proteomes" id="UP000502260">
    <property type="component" value="Chromosome"/>
</dbReference>
<protein>
    <recommendedName>
        <fullName evidence="2">Type II secretion system protein H</fullName>
    </recommendedName>
    <alternativeName>
        <fullName evidence="10">General secretion pathway protein H</fullName>
    </alternativeName>
</protein>